<dbReference type="Gene3D" id="3.90.25.10">
    <property type="entry name" value="UDP-galactose 4-epimerase, domain 1"/>
    <property type="match status" value="2"/>
</dbReference>
<dbReference type="PANTHER" id="PTHR43000">
    <property type="entry name" value="DTDP-D-GLUCOSE 4,6-DEHYDRATASE-RELATED"/>
    <property type="match status" value="1"/>
</dbReference>
<sequence>MDLTDARILVTGGAGFVGSQLVDRLLADGNEVVVVDDLSNGRAEWVPADADLFEADLTDPAAVNEVVDADLDLVFHFAARKDPNDDDPRGQFAENTTMTHRLLEACRDAGVEGFAFASSSTVYGEAPRPTPEDFAPLEPISVYGASKLGEEGLVSTYAHSHGLTAWTFRFANVVGPRLRGAVIPDFVEKLRANPDALTILGDGRQEKSYLHVEDCVDAMCHVIETAGADAAEEGDAAAEGAMYTYNLGTRTTTSVDRIADIVSDVLDLDPDYEYTGGDRGWTGDVPRMRLSIEKLAAIGWEPALESDAAVRRAAEELAAEIDGE</sequence>
<dbReference type="Gene3D" id="3.40.50.720">
    <property type="entry name" value="NAD(P)-binding Rossmann-like Domain"/>
    <property type="match status" value="1"/>
</dbReference>
<dbReference type="RefSeq" id="WP_250140040.1">
    <property type="nucleotide sequence ID" value="NZ_JALIQP010000002.1"/>
</dbReference>
<dbReference type="EMBL" id="JBHSFA010000007">
    <property type="protein sequence ID" value="MFC4543283.1"/>
    <property type="molecule type" value="Genomic_DNA"/>
</dbReference>
<keyword evidence="4" id="KW-1185">Reference proteome</keyword>
<evidence type="ECO:0000313" key="3">
    <source>
        <dbReference type="EMBL" id="MFC4543283.1"/>
    </source>
</evidence>
<accession>A0ABD5PS42</accession>
<evidence type="ECO:0000256" key="1">
    <source>
        <dbReference type="ARBA" id="ARBA00007637"/>
    </source>
</evidence>
<organism evidence="3 4">
    <name type="scientific">Halosolutus amylolyticus</name>
    <dbReference type="NCBI Taxonomy" id="2932267"/>
    <lineage>
        <taxon>Archaea</taxon>
        <taxon>Methanobacteriati</taxon>
        <taxon>Methanobacteriota</taxon>
        <taxon>Stenosarchaea group</taxon>
        <taxon>Halobacteria</taxon>
        <taxon>Halobacteriales</taxon>
        <taxon>Natrialbaceae</taxon>
        <taxon>Halosolutus</taxon>
    </lineage>
</organism>
<evidence type="ECO:0000259" key="2">
    <source>
        <dbReference type="Pfam" id="PF01370"/>
    </source>
</evidence>
<comment type="caution">
    <text evidence="3">The sequence shown here is derived from an EMBL/GenBank/DDBJ whole genome shotgun (WGS) entry which is preliminary data.</text>
</comment>
<dbReference type="SUPFAM" id="SSF51735">
    <property type="entry name" value="NAD(P)-binding Rossmann-fold domains"/>
    <property type="match status" value="1"/>
</dbReference>
<feature type="domain" description="NAD-dependent epimerase/dehydratase" evidence="2">
    <location>
        <begin position="8"/>
        <end position="226"/>
    </location>
</feature>
<proteinExistence type="inferred from homology"/>
<comment type="similarity">
    <text evidence="1">Belongs to the NAD(P)-dependent epimerase/dehydratase family.</text>
</comment>
<name>A0ABD5PS42_9EURY</name>
<gene>
    <name evidence="3" type="ORF">ACFO5R_15240</name>
</gene>
<dbReference type="Proteomes" id="UP001595898">
    <property type="component" value="Unassembled WGS sequence"/>
</dbReference>
<protein>
    <submittedName>
        <fullName evidence="3">NAD-dependent epimerase/dehydratase family protein</fullName>
    </submittedName>
</protein>
<dbReference type="InterPro" id="IPR036291">
    <property type="entry name" value="NAD(P)-bd_dom_sf"/>
</dbReference>
<dbReference type="InterPro" id="IPR001509">
    <property type="entry name" value="Epimerase_deHydtase"/>
</dbReference>
<reference evidence="3 4" key="1">
    <citation type="journal article" date="2019" name="Int. J. Syst. Evol. Microbiol.">
        <title>The Global Catalogue of Microorganisms (GCM) 10K type strain sequencing project: providing services to taxonomists for standard genome sequencing and annotation.</title>
        <authorList>
            <consortium name="The Broad Institute Genomics Platform"/>
            <consortium name="The Broad Institute Genome Sequencing Center for Infectious Disease"/>
            <person name="Wu L."/>
            <person name="Ma J."/>
        </authorList>
    </citation>
    <scope>NUCLEOTIDE SEQUENCE [LARGE SCALE GENOMIC DNA]</scope>
    <source>
        <strain evidence="3 4">WLHS5</strain>
    </source>
</reference>
<dbReference type="AlphaFoldDB" id="A0ABD5PS42"/>
<evidence type="ECO:0000313" key="4">
    <source>
        <dbReference type="Proteomes" id="UP001595898"/>
    </source>
</evidence>
<dbReference type="Pfam" id="PF01370">
    <property type="entry name" value="Epimerase"/>
    <property type="match status" value="1"/>
</dbReference>